<keyword evidence="2" id="KW-1185">Reference proteome</keyword>
<dbReference type="InterPro" id="IPR036047">
    <property type="entry name" value="F-box-like_dom_sf"/>
</dbReference>
<reference evidence="2" key="1">
    <citation type="journal article" date="2014" name="Proc. Natl. Acad. Sci. U.S.A.">
        <title>Extensive sampling of basidiomycete genomes demonstrates inadequacy of the white-rot/brown-rot paradigm for wood decay fungi.</title>
        <authorList>
            <person name="Riley R."/>
            <person name="Salamov A.A."/>
            <person name="Brown D.W."/>
            <person name="Nagy L.G."/>
            <person name="Floudas D."/>
            <person name="Held B.W."/>
            <person name="Levasseur A."/>
            <person name="Lombard V."/>
            <person name="Morin E."/>
            <person name="Otillar R."/>
            <person name="Lindquist E.A."/>
            <person name="Sun H."/>
            <person name="LaButti K.M."/>
            <person name="Schmutz J."/>
            <person name="Jabbour D."/>
            <person name="Luo H."/>
            <person name="Baker S.E."/>
            <person name="Pisabarro A.G."/>
            <person name="Walton J.D."/>
            <person name="Blanchette R.A."/>
            <person name="Henrissat B."/>
            <person name="Martin F."/>
            <person name="Cullen D."/>
            <person name="Hibbett D.S."/>
            <person name="Grigoriev I.V."/>
        </authorList>
    </citation>
    <scope>NUCLEOTIDE SEQUENCE [LARGE SCALE GENOMIC DNA]</scope>
    <source>
        <strain evidence="2">CBS 339.88</strain>
    </source>
</reference>
<name>A0A067SWZ9_GALM3</name>
<organism evidence="1 2">
    <name type="scientific">Galerina marginata (strain CBS 339.88)</name>
    <dbReference type="NCBI Taxonomy" id="685588"/>
    <lineage>
        <taxon>Eukaryota</taxon>
        <taxon>Fungi</taxon>
        <taxon>Dikarya</taxon>
        <taxon>Basidiomycota</taxon>
        <taxon>Agaricomycotina</taxon>
        <taxon>Agaricomycetes</taxon>
        <taxon>Agaricomycetidae</taxon>
        <taxon>Agaricales</taxon>
        <taxon>Agaricineae</taxon>
        <taxon>Strophariaceae</taxon>
        <taxon>Galerina</taxon>
    </lineage>
</organism>
<sequence>MCEESSVAHPICTSAISQLDEDVLGRIFEINADLGIRSENFHPLDVTRRASQVCRQWRQLIIDSPSIWGGLIDLDHFSSQKTDHWRDEVMTRTGQSLLSVTGSVQPDDEATRDFFHSLMTFHWPRIRTLELSVFADFIDSSAWDIFWEEPALHLEKFILQHHRNAGSIVRHSGDRRSLFANQAPSLRSFHCRVLDFDNRAGWISQLRSVTLSFPLSVFDALDLLSRAPHLQEVTIGGRVALPPTPLPPQNRNIVLPYLHHIKFENSLRNSVTFLEQMVPAPQCQLDLVTTDYGNSNISFSDITSLNLVASRFAKSFFNSTDVIGLMIIMTSQSFLALPTFLDKHRNLITTTPPFRMHITCYPKFPQGSASLLLGTFSACRLISITNLDLLLDTSCNLGAEDPVLAEMIMALTSVKELTINAYGVELLNVIPFNNAVMFPSLRTVNLQYMYRATPTLPETLLSFLERRKKAGVAVDVVDISRWSSTGKVDWSFLEAVEGLRVVLKSNGETDNYICGTGRPERLNFLTTVES</sequence>
<dbReference type="Proteomes" id="UP000027222">
    <property type="component" value="Unassembled WGS sequence"/>
</dbReference>
<dbReference type="HOGENOM" id="CLU_030662_0_0_1"/>
<evidence type="ECO:0008006" key="3">
    <source>
        <dbReference type="Google" id="ProtNLM"/>
    </source>
</evidence>
<accession>A0A067SWZ9</accession>
<dbReference type="Gene3D" id="1.20.1280.50">
    <property type="match status" value="1"/>
</dbReference>
<dbReference type="EMBL" id="KL142393">
    <property type="protein sequence ID" value="KDR71298.1"/>
    <property type="molecule type" value="Genomic_DNA"/>
</dbReference>
<evidence type="ECO:0000313" key="2">
    <source>
        <dbReference type="Proteomes" id="UP000027222"/>
    </source>
</evidence>
<dbReference type="SUPFAM" id="SSF81383">
    <property type="entry name" value="F-box domain"/>
    <property type="match status" value="1"/>
</dbReference>
<gene>
    <name evidence="1" type="ORF">GALMADRAFT_159509</name>
</gene>
<evidence type="ECO:0000313" key="1">
    <source>
        <dbReference type="EMBL" id="KDR71298.1"/>
    </source>
</evidence>
<dbReference type="OrthoDB" id="2979028at2759"/>
<proteinExistence type="predicted"/>
<protein>
    <recommendedName>
        <fullName evidence="3">F-box domain-containing protein</fullName>
    </recommendedName>
</protein>
<dbReference type="AlphaFoldDB" id="A0A067SWZ9"/>